<dbReference type="Proteomes" id="UP000577724">
    <property type="component" value="Unassembled WGS sequence"/>
</dbReference>
<dbReference type="GeneID" id="97131421"/>
<organism evidence="1 2">
    <name type="scientific">Paenibacillus taichungensis</name>
    <dbReference type="NCBI Taxonomy" id="484184"/>
    <lineage>
        <taxon>Bacteria</taxon>
        <taxon>Bacillati</taxon>
        <taxon>Bacillota</taxon>
        <taxon>Bacilli</taxon>
        <taxon>Bacillales</taxon>
        <taxon>Paenibacillaceae</taxon>
        <taxon>Paenibacillus</taxon>
    </lineage>
</organism>
<evidence type="ECO:0008006" key="3">
    <source>
        <dbReference type="Google" id="ProtNLM"/>
    </source>
</evidence>
<keyword evidence="2" id="KW-1185">Reference proteome</keyword>
<dbReference type="EMBL" id="JABMCC010000107">
    <property type="protein sequence ID" value="NUU54785.1"/>
    <property type="molecule type" value="Genomic_DNA"/>
</dbReference>
<name>A0ABX2ML84_9BACL</name>
<accession>A0ABX2ML84</accession>
<protein>
    <recommendedName>
        <fullName evidence="3">NERD domain-containing protein</fullName>
    </recommendedName>
</protein>
<gene>
    <name evidence="1" type="ORF">HP548_11920</name>
</gene>
<reference evidence="1 2" key="1">
    <citation type="submission" date="2020-05" db="EMBL/GenBank/DDBJ databases">
        <title>Genome Sequencing of Type Strains.</title>
        <authorList>
            <person name="Lemaire J.F."/>
            <person name="Inderbitzin P."/>
            <person name="Gregorio O.A."/>
            <person name="Collins S.B."/>
            <person name="Wespe N."/>
            <person name="Knight-Connoni V."/>
        </authorList>
    </citation>
    <scope>NUCLEOTIDE SEQUENCE [LARGE SCALE GENOMIC DNA]</scope>
    <source>
        <strain evidence="1 2">DSM 19942</strain>
    </source>
</reference>
<evidence type="ECO:0000313" key="2">
    <source>
        <dbReference type="Proteomes" id="UP000577724"/>
    </source>
</evidence>
<proteinExistence type="predicted"/>
<sequence length="117" mass="13636">MTIFNEEVDNFFTKYTFYETDAHRCLPERFKVKLEEGQRGFCHDIAFIDTGLFVQVWIIPGLAIVESKNLKGGFVLWHDVLQEKIDTVEKADEIIDKVMKIAHNQDSQEDLKQNNSN</sequence>
<evidence type="ECO:0000313" key="1">
    <source>
        <dbReference type="EMBL" id="NUU54785.1"/>
    </source>
</evidence>
<comment type="caution">
    <text evidence="1">The sequence shown here is derived from an EMBL/GenBank/DDBJ whole genome shotgun (WGS) entry which is preliminary data.</text>
</comment>
<dbReference type="RefSeq" id="WP_175381743.1">
    <property type="nucleotide sequence ID" value="NZ_CBCRYD010000051.1"/>
</dbReference>